<sequence>MSGRKRVTCNLRGGQATRRSKNPPEAPIPMIGFRIGSSHGVALVNTGANASFINTEFLGIIRSGKPTGDIEINRCAPRTFVLAMWDMQPLLAGDEKVSHRDRRQEAFECLKMAHRKVADRYNRERVPVSVTVGDSVLCKCYPKSSTINKISAKLSPKWSGLWRVERFLTPVTILLCDVDDPSTTRLAHVSQVKTTGVKESCPIQGLLYVYQGRRPLDPCVKIIDHPSIGARQRLFLLGADKIMEESNARHRDYLKDKHEYLQAIEKGETKILLQMSVDLRIAPALLARLILEQHYMPESSKSIPTHRTPNSRTFIPKSKPYQTPKQIYSHQKNDTAIKSSDYTPSTSQRPVQSSKISTSSDDVSTRSNETINDNLDKVLKISDEMTTLTLTSKVDKPKIEKSFDVCQDTLVGSSNIAHKHLDDLLKHTVKVTRKKCRKSLDIDKLANDKYLVNVSKGSQNETNEIVNWSPKDQTVQISEVVSTSPRVTFQTILDKENKVVADPLDDINKNLFKVEEISRDELKDSDDIMAKALQLREKAKNKNTHLEPPAIQSISKPARRVFPTPVEEKWTKTTEEEKHTLKKAREDLLQDLKSFISSKMKEEPKQSDVKETAVPVTKRYITRLMKDTSLIKDKDLAYEVLMCVLYDDQYGPVADAYKHSLGYDYETKLYQLAKEADISCRSEDYMRVNGFDKTPDLLLSKPIAIGQHVVNWVESKALFADEELHEIYFSEQYDRYRNRSYDSALRYIIWSGNFSKLSVSIKVAVGLLYMQKGVKLVGV</sequence>
<dbReference type="PANTHER" id="PTHR31661">
    <property type="entry name" value="SIMILAR TO CDNA SEQUENCE BC052040"/>
    <property type="match status" value="1"/>
</dbReference>
<evidence type="ECO:0000256" key="4">
    <source>
        <dbReference type="ARBA" id="ARBA00023242"/>
    </source>
</evidence>
<dbReference type="EMBL" id="OE179143">
    <property type="protein sequence ID" value="CAD7567676.1"/>
    <property type="molecule type" value="Genomic_DNA"/>
</dbReference>
<evidence type="ECO:0000256" key="1">
    <source>
        <dbReference type="ARBA" id="ARBA00004123"/>
    </source>
</evidence>
<dbReference type="GO" id="GO:0005634">
    <property type="term" value="C:nucleus"/>
    <property type="evidence" value="ECO:0007669"/>
    <property type="project" value="UniProtKB-SubCell"/>
</dbReference>
<feature type="compositionally biased region" description="Polar residues" evidence="6">
    <location>
        <begin position="299"/>
        <end position="313"/>
    </location>
</feature>
<evidence type="ECO:0000256" key="3">
    <source>
        <dbReference type="ARBA" id="ARBA00022490"/>
    </source>
</evidence>
<feature type="compositionally biased region" description="Low complexity" evidence="6">
    <location>
        <begin position="353"/>
        <end position="362"/>
    </location>
</feature>
<dbReference type="GO" id="GO:0005737">
    <property type="term" value="C:cytoplasm"/>
    <property type="evidence" value="ECO:0007669"/>
    <property type="project" value="UniProtKB-SubCell"/>
</dbReference>
<proteinExistence type="predicted"/>
<dbReference type="InterPro" id="IPR029404">
    <property type="entry name" value="CDIN1"/>
</dbReference>
<feature type="compositionally biased region" description="Polar residues" evidence="6">
    <location>
        <begin position="320"/>
        <end position="352"/>
    </location>
</feature>
<feature type="region of interest" description="Disordered" evidence="6">
    <location>
        <begin position="299"/>
        <end position="368"/>
    </location>
</feature>
<gene>
    <name evidence="7" type="ORF">TCMB3V08_LOCUS458</name>
</gene>
<comment type="subcellular location">
    <subcellularLocation>
        <location evidence="2">Cytoplasm</location>
    </subcellularLocation>
    <subcellularLocation>
        <location evidence="1">Nucleus</location>
    </subcellularLocation>
</comment>
<evidence type="ECO:0000256" key="2">
    <source>
        <dbReference type="ARBA" id="ARBA00004496"/>
    </source>
</evidence>
<keyword evidence="3" id="KW-0963">Cytoplasm</keyword>
<keyword evidence="4" id="KW-0539">Nucleus</keyword>
<protein>
    <recommendedName>
        <fullName evidence="5">CDAN1-interacting nuclease 1</fullName>
    </recommendedName>
</protein>
<evidence type="ECO:0000313" key="7">
    <source>
        <dbReference type="EMBL" id="CAD7567676.1"/>
    </source>
</evidence>
<reference evidence="7" key="1">
    <citation type="submission" date="2020-11" db="EMBL/GenBank/DDBJ databases">
        <authorList>
            <person name="Tran Van P."/>
        </authorList>
    </citation>
    <scope>NUCLEOTIDE SEQUENCE</scope>
</reference>
<dbReference type="Pfam" id="PF14811">
    <property type="entry name" value="TPD"/>
    <property type="match status" value="1"/>
</dbReference>
<organism evidence="7">
    <name type="scientific">Timema californicum</name>
    <name type="common">California timema</name>
    <name type="synonym">Walking stick</name>
    <dbReference type="NCBI Taxonomy" id="61474"/>
    <lineage>
        <taxon>Eukaryota</taxon>
        <taxon>Metazoa</taxon>
        <taxon>Ecdysozoa</taxon>
        <taxon>Arthropoda</taxon>
        <taxon>Hexapoda</taxon>
        <taxon>Insecta</taxon>
        <taxon>Pterygota</taxon>
        <taxon>Neoptera</taxon>
        <taxon>Polyneoptera</taxon>
        <taxon>Phasmatodea</taxon>
        <taxon>Timematodea</taxon>
        <taxon>Timematoidea</taxon>
        <taxon>Timematidae</taxon>
        <taxon>Timema</taxon>
    </lineage>
</organism>
<dbReference type="AlphaFoldDB" id="A0A7R9P2L1"/>
<name>A0A7R9P2L1_TIMCA</name>
<dbReference type="PANTHER" id="PTHR31661:SF1">
    <property type="entry name" value="CDAN1-INTERACTING NUCLEASE 1"/>
    <property type="match status" value="1"/>
</dbReference>
<evidence type="ECO:0000256" key="5">
    <source>
        <dbReference type="ARBA" id="ARBA00023480"/>
    </source>
</evidence>
<accession>A0A7R9P2L1</accession>
<evidence type="ECO:0000256" key="6">
    <source>
        <dbReference type="SAM" id="MobiDB-lite"/>
    </source>
</evidence>
<feature type="region of interest" description="Disordered" evidence="6">
    <location>
        <begin position="1"/>
        <end position="27"/>
    </location>
</feature>